<keyword evidence="1" id="KW-0812">Transmembrane</keyword>
<protein>
    <submittedName>
        <fullName evidence="2">Uncharacterized protein</fullName>
    </submittedName>
</protein>
<organism evidence="2 3">
    <name type="scientific">Parafrankia soli</name>
    <dbReference type="NCBI Taxonomy" id="2599596"/>
    <lineage>
        <taxon>Bacteria</taxon>
        <taxon>Bacillati</taxon>
        <taxon>Actinomycetota</taxon>
        <taxon>Actinomycetes</taxon>
        <taxon>Frankiales</taxon>
        <taxon>Frankiaceae</taxon>
        <taxon>Parafrankia</taxon>
    </lineage>
</organism>
<reference evidence="3" key="1">
    <citation type="submission" date="2016-07" db="EMBL/GenBank/DDBJ databases">
        <title>Frankia sp. NRRL B-16219 Genome sequencing.</title>
        <authorList>
            <person name="Ghodhbane-Gtari F."/>
            <person name="Swanson E."/>
            <person name="Gueddou A."/>
            <person name="Louati M."/>
            <person name="Nouioui I."/>
            <person name="Hezbri K."/>
            <person name="Abebe-Akele F."/>
            <person name="Simpson S."/>
            <person name="Morris K."/>
            <person name="Thomas K."/>
            <person name="Gtari M."/>
            <person name="Tisa L.S."/>
        </authorList>
    </citation>
    <scope>NUCLEOTIDE SEQUENCE [LARGE SCALE GENOMIC DNA]</scope>
    <source>
        <strain evidence="3">NRRL B-16219</strain>
    </source>
</reference>
<accession>A0A1S1R304</accession>
<evidence type="ECO:0000313" key="3">
    <source>
        <dbReference type="Proteomes" id="UP000179769"/>
    </source>
</evidence>
<keyword evidence="1" id="KW-0472">Membrane</keyword>
<sequence>MCSTGFGGSVARCFTAGAEAALRVRVTGAGGVAFLPLPAVEAGVTAVAFLPFPAVEAGVVAFLPFFGVGVGVTVAFLPFFGVGVAAVGFFELLNRPMSVLLGGESGGDDLCVVEREPGSEGGGHQIRPVS</sequence>
<dbReference type="EMBL" id="MAXA01000091">
    <property type="protein sequence ID" value="OHV39692.1"/>
    <property type="molecule type" value="Genomic_DNA"/>
</dbReference>
<proteinExistence type="predicted"/>
<dbReference type="AlphaFoldDB" id="A0A1S1R304"/>
<evidence type="ECO:0000256" key="1">
    <source>
        <dbReference type="SAM" id="Phobius"/>
    </source>
</evidence>
<keyword evidence="1" id="KW-1133">Transmembrane helix</keyword>
<dbReference type="Proteomes" id="UP000179769">
    <property type="component" value="Unassembled WGS sequence"/>
</dbReference>
<name>A0A1S1R304_9ACTN</name>
<comment type="caution">
    <text evidence="2">The sequence shown here is derived from an EMBL/GenBank/DDBJ whole genome shotgun (WGS) entry which is preliminary data.</text>
</comment>
<gene>
    <name evidence="2" type="ORF">BBK14_13555</name>
</gene>
<keyword evidence="3" id="KW-1185">Reference proteome</keyword>
<evidence type="ECO:0000313" key="2">
    <source>
        <dbReference type="EMBL" id="OHV39692.1"/>
    </source>
</evidence>
<feature type="transmembrane region" description="Helical" evidence="1">
    <location>
        <begin position="59"/>
        <end position="90"/>
    </location>
</feature>